<evidence type="ECO:0000256" key="4">
    <source>
        <dbReference type="ARBA" id="ARBA00022989"/>
    </source>
</evidence>
<feature type="transmembrane region" description="Helical" evidence="6">
    <location>
        <begin position="70"/>
        <end position="89"/>
    </location>
</feature>
<keyword evidence="5 6" id="KW-0472">Membrane</keyword>
<evidence type="ECO:0000256" key="3">
    <source>
        <dbReference type="ARBA" id="ARBA00022692"/>
    </source>
</evidence>
<dbReference type="PANTHER" id="PTHR38459">
    <property type="entry name" value="PROPHAGE BACTOPRENOL-LINKED GLUCOSE TRANSLOCASE HOMOLOG"/>
    <property type="match status" value="1"/>
</dbReference>
<proteinExistence type="inferred from homology"/>
<dbReference type="EMBL" id="AY442352">
    <property type="protein sequence ID" value="AAS55724.1"/>
    <property type="molecule type" value="Genomic_DNA"/>
</dbReference>
<sequence length="119" mass="13737">MNKEFFRFLIVGGLNTGITYGIYLVLLLGFPYVLAYSGSYIIGVFISYYLNSKIVFQTNFSIKKMLQFPLVYVVQYVINTMFLYFLVQMNISEKLAPILVVILSIPITFILSKYILKKS</sequence>
<dbReference type="GO" id="GO:0000271">
    <property type="term" value="P:polysaccharide biosynthetic process"/>
    <property type="evidence" value="ECO:0007669"/>
    <property type="project" value="InterPro"/>
</dbReference>
<dbReference type="AlphaFoldDB" id="Q6T1W4"/>
<evidence type="ECO:0000313" key="8">
    <source>
        <dbReference type="EMBL" id="AAS55724.1"/>
    </source>
</evidence>
<keyword evidence="3 6" id="KW-0812">Transmembrane</keyword>
<dbReference type="EMBL" id="FNDE01000034">
    <property type="protein sequence ID" value="SDH58680.1"/>
    <property type="molecule type" value="Genomic_DNA"/>
</dbReference>
<feature type="domain" description="GtrA/DPMS transmembrane" evidence="7">
    <location>
        <begin position="7"/>
        <end position="115"/>
    </location>
</feature>
<dbReference type="GO" id="GO:0005886">
    <property type="term" value="C:plasma membrane"/>
    <property type="evidence" value="ECO:0007669"/>
    <property type="project" value="TreeGrafter"/>
</dbReference>
<dbReference type="RefSeq" id="WP_091261023.1">
    <property type="nucleotide sequence ID" value="NZ_FNDE01000034.1"/>
</dbReference>
<evidence type="ECO:0000259" key="7">
    <source>
        <dbReference type="Pfam" id="PF04138"/>
    </source>
</evidence>
<protein>
    <submittedName>
        <fullName evidence="9">Putative flippase GtrA (Transmembrane translocase of bactoprenol-linked glucose)</fullName>
    </submittedName>
    <submittedName>
        <fullName evidence="8">Putative integral membrane GtrA-like protein</fullName>
    </submittedName>
</protein>
<reference evidence="8" key="4">
    <citation type="journal article" date="2008" name="Carbohydr. Res.">
        <title>S-layer nanoglycobiology of bacteria.</title>
        <authorList>
            <person name="Messner P."/>
            <person name="Steiner K."/>
            <person name="Zarschler K."/>
            <person name="Schaffer C."/>
        </authorList>
    </citation>
    <scope>NUCLEOTIDE SEQUENCE</scope>
    <source>
        <strain evidence="8">L420-91T</strain>
    </source>
</reference>
<comment type="subcellular location">
    <subcellularLocation>
        <location evidence="1">Membrane</location>
        <topology evidence="1">Multi-pass membrane protein</topology>
    </subcellularLocation>
</comment>
<accession>Q6T1W4</accession>
<feature type="transmembrane region" description="Helical" evidence="6">
    <location>
        <begin position="32"/>
        <end position="50"/>
    </location>
</feature>
<name>Q6T1W4_ANETH</name>
<feature type="transmembrane region" description="Helical" evidence="6">
    <location>
        <begin position="95"/>
        <end position="116"/>
    </location>
</feature>
<dbReference type="PANTHER" id="PTHR38459:SF1">
    <property type="entry name" value="PROPHAGE BACTOPRENOL-LINKED GLUCOSE TRANSLOCASE HOMOLOG"/>
    <property type="match status" value="1"/>
</dbReference>
<dbReference type="Proteomes" id="UP000198956">
    <property type="component" value="Unassembled WGS sequence"/>
</dbReference>
<reference evidence="8" key="3">
    <citation type="journal article" date="2004" name="Glycoconj. J.">
        <title>Genetic organization of chromosomal S-layer glycan biosynthesis loci of Bacillaceae.</title>
        <authorList>
            <person name="Novotny R."/>
            <person name="Pfoestl A."/>
            <person name="Messner P."/>
            <person name="Schaffer C."/>
        </authorList>
    </citation>
    <scope>NUCLEOTIDE SEQUENCE</scope>
    <source>
        <strain evidence="8">L420-91T</strain>
    </source>
</reference>
<dbReference type="Pfam" id="PF04138">
    <property type="entry name" value="GtrA_DPMS_TM"/>
    <property type="match status" value="1"/>
</dbReference>
<evidence type="ECO:0000256" key="1">
    <source>
        <dbReference type="ARBA" id="ARBA00004141"/>
    </source>
</evidence>
<evidence type="ECO:0000256" key="6">
    <source>
        <dbReference type="SAM" id="Phobius"/>
    </source>
</evidence>
<dbReference type="OrthoDB" id="2666802at2"/>
<evidence type="ECO:0000256" key="5">
    <source>
        <dbReference type="ARBA" id="ARBA00023136"/>
    </source>
</evidence>
<reference evidence="8" key="1">
    <citation type="journal article" date="2003" name="J. Biol. Chem.">
        <title>Biosynthesis of dTDP-3-acetamido-3,6-dideoxy-alpha-D-galactose in Aneurinibacillus thermoaerophilus L420-91T.</title>
        <authorList>
            <person name="Pfoestl A."/>
            <person name="Hofinger A."/>
            <person name="Kosma P."/>
            <person name="Messner P."/>
        </authorList>
    </citation>
    <scope>NUCLEOTIDE SEQUENCE</scope>
    <source>
        <strain evidence="8">L420-91T</strain>
    </source>
</reference>
<organism evidence="8">
    <name type="scientific">Aneurinibacillus thermoaerophilus</name>
    <dbReference type="NCBI Taxonomy" id="143495"/>
    <lineage>
        <taxon>Bacteria</taxon>
        <taxon>Bacillati</taxon>
        <taxon>Bacillota</taxon>
        <taxon>Bacilli</taxon>
        <taxon>Bacillales</taxon>
        <taxon>Paenibacillaceae</taxon>
        <taxon>Aneurinibacillus group</taxon>
        <taxon>Aneurinibacillus</taxon>
    </lineage>
</organism>
<evidence type="ECO:0000313" key="9">
    <source>
        <dbReference type="EMBL" id="SDH58680.1"/>
    </source>
</evidence>
<feature type="transmembrane region" description="Helical" evidence="6">
    <location>
        <begin position="5"/>
        <end position="26"/>
    </location>
</feature>
<keyword evidence="4 6" id="KW-1133">Transmembrane helix</keyword>
<reference evidence="9 10" key="5">
    <citation type="submission" date="2016-10" db="EMBL/GenBank/DDBJ databases">
        <authorList>
            <person name="de Groot N.N."/>
        </authorList>
    </citation>
    <scope>NUCLEOTIDE SEQUENCE [LARGE SCALE GENOMIC DNA]</scope>
    <source>
        <strain evidence="9 10">L 420-91</strain>
    </source>
</reference>
<dbReference type="InterPro" id="IPR007267">
    <property type="entry name" value="GtrA_DPMS_TM"/>
</dbReference>
<dbReference type="InterPro" id="IPR051401">
    <property type="entry name" value="GtrA_CellWall_Glycosyl"/>
</dbReference>
<evidence type="ECO:0000313" key="10">
    <source>
        <dbReference type="Proteomes" id="UP000198956"/>
    </source>
</evidence>
<gene>
    <name evidence="8" type="primary">wscI</name>
    <name evidence="9" type="ORF">SAMN04489735_103433</name>
</gene>
<reference evidence="8" key="2">
    <citation type="journal article" date="2004" name="Glycobiology">
        <title>Surface-layer glycoproteins: an example for the diversity of bacterial glycosylation with promising impacts on nanobiotechnology.</title>
        <authorList>
            <person name="Schaffer C."/>
            <person name="Messner P."/>
        </authorList>
    </citation>
    <scope>NUCLEOTIDE SEQUENCE</scope>
    <source>
        <strain evidence="8">L420-91T</strain>
    </source>
</reference>
<comment type="similarity">
    <text evidence="2">Belongs to the GtrA family.</text>
</comment>
<evidence type="ECO:0000256" key="2">
    <source>
        <dbReference type="ARBA" id="ARBA00009399"/>
    </source>
</evidence>